<dbReference type="InterPro" id="IPR009091">
    <property type="entry name" value="RCC1/BLIP-II"/>
</dbReference>
<dbReference type="SMART" id="SM00225">
    <property type="entry name" value="BTB"/>
    <property type="match status" value="2"/>
</dbReference>
<feature type="compositionally biased region" description="Gly residues" evidence="3">
    <location>
        <begin position="1528"/>
        <end position="1541"/>
    </location>
</feature>
<feature type="compositionally biased region" description="Polar residues" evidence="3">
    <location>
        <begin position="1333"/>
        <end position="1347"/>
    </location>
</feature>
<gene>
    <name evidence="5" type="ORF">VTL71DRAFT_14560</name>
</gene>
<feature type="domain" description="BTB" evidence="4">
    <location>
        <begin position="922"/>
        <end position="993"/>
    </location>
</feature>
<organism evidence="5 6">
    <name type="scientific">Oculimacula yallundae</name>
    <dbReference type="NCBI Taxonomy" id="86028"/>
    <lineage>
        <taxon>Eukaryota</taxon>
        <taxon>Fungi</taxon>
        <taxon>Dikarya</taxon>
        <taxon>Ascomycota</taxon>
        <taxon>Pezizomycotina</taxon>
        <taxon>Leotiomycetes</taxon>
        <taxon>Helotiales</taxon>
        <taxon>Ploettnerulaceae</taxon>
        <taxon>Oculimacula</taxon>
    </lineage>
</organism>
<dbReference type="PROSITE" id="PS50012">
    <property type="entry name" value="RCC1_3"/>
    <property type="match status" value="3"/>
</dbReference>
<dbReference type="InterPro" id="IPR036770">
    <property type="entry name" value="Ankyrin_rpt-contain_sf"/>
</dbReference>
<dbReference type="InterPro" id="IPR051625">
    <property type="entry name" value="Signaling_Regulatory_Domain"/>
</dbReference>
<feature type="region of interest" description="Disordered" evidence="3">
    <location>
        <begin position="1141"/>
        <end position="1199"/>
    </location>
</feature>
<dbReference type="Gene3D" id="2.130.10.30">
    <property type="entry name" value="Regulator of chromosome condensation 1/beta-lactamase-inhibitor protein II"/>
    <property type="match status" value="1"/>
</dbReference>
<dbReference type="Pfam" id="PF13540">
    <property type="entry name" value="RCC1_2"/>
    <property type="match status" value="1"/>
</dbReference>
<feature type="region of interest" description="Disordered" evidence="3">
    <location>
        <begin position="1212"/>
        <end position="1237"/>
    </location>
</feature>
<dbReference type="PROSITE" id="PS50097">
    <property type="entry name" value="BTB"/>
    <property type="match status" value="1"/>
</dbReference>
<dbReference type="Pfam" id="PF00651">
    <property type="entry name" value="BTB"/>
    <property type="match status" value="1"/>
</dbReference>
<evidence type="ECO:0000259" key="4">
    <source>
        <dbReference type="PROSITE" id="PS50097"/>
    </source>
</evidence>
<dbReference type="SMART" id="SM00248">
    <property type="entry name" value="ANK"/>
    <property type="match status" value="2"/>
</dbReference>
<feature type="compositionally biased region" description="Low complexity" evidence="3">
    <location>
        <begin position="1386"/>
        <end position="1404"/>
    </location>
</feature>
<keyword evidence="6" id="KW-1185">Reference proteome</keyword>
<dbReference type="Gene3D" id="3.30.710.10">
    <property type="entry name" value="Potassium Channel Kv1.1, Chain A"/>
    <property type="match status" value="2"/>
</dbReference>
<dbReference type="Pfam" id="PF12796">
    <property type="entry name" value="Ank_2"/>
    <property type="match status" value="1"/>
</dbReference>
<dbReference type="InterPro" id="IPR000408">
    <property type="entry name" value="Reg_chr_condens"/>
</dbReference>
<dbReference type="InterPro" id="IPR002110">
    <property type="entry name" value="Ankyrin_rpt"/>
</dbReference>
<dbReference type="SUPFAM" id="SSF48403">
    <property type="entry name" value="Ankyrin repeat"/>
    <property type="match status" value="1"/>
</dbReference>
<dbReference type="Gene3D" id="1.25.40.20">
    <property type="entry name" value="Ankyrin repeat-containing domain"/>
    <property type="match status" value="1"/>
</dbReference>
<feature type="compositionally biased region" description="Acidic residues" evidence="3">
    <location>
        <begin position="207"/>
        <end position="223"/>
    </location>
</feature>
<dbReference type="PANTHER" id="PTHR22872">
    <property type="entry name" value="BTK-BINDING PROTEIN-RELATED"/>
    <property type="match status" value="1"/>
</dbReference>
<feature type="repeat" description="RCC1" evidence="2">
    <location>
        <begin position="333"/>
        <end position="386"/>
    </location>
</feature>
<feature type="repeat" description="RCC1" evidence="2">
    <location>
        <begin position="387"/>
        <end position="447"/>
    </location>
</feature>
<comment type="caution">
    <text evidence="5">The sequence shown here is derived from an EMBL/GenBank/DDBJ whole genome shotgun (WGS) entry which is preliminary data.</text>
</comment>
<evidence type="ECO:0000313" key="5">
    <source>
        <dbReference type="EMBL" id="KAL2069881.1"/>
    </source>
</evidence>
<feature type="region of interest" description="Disordered" evidence="3">
    <location>
        <begin position="1301"/>
        <end position="1464"/>
    </location>
</feature>
<proteinExistence type="predicted"/>
<dbReference type="CDD" id="cd18186">
    <property type="entry name" value="BTB_POZ_ZBTB_KLHL-like"/>
    <property type="match status" value="1"/>
</dbReference>
<dbReference type="SUPFAM" id="SSF50985">
    <property type="entry name" value="RCC1/BLIP-II"/>
    <property type="match status" value="1"/>
</dbReference>
<feature type="compositionally biased region" description="Low complexity" evidence="3">
    <location>
        <begin position="1414"/>
        <end position="1433"/>
    </location>
</feature>
<feature type="region of interest" description="Disordered" evidence="3">
    <location>
        <begin position="53"/>
        <end position="85"/>
    </location>
</feature>
<dbReference type="Proteomes" id="UP001595075">
    <property type="component" value="Unassembled WGS sequence"/>
</dbReference>
<dbReference type="InterPro" id="IPR011333">
    <property type="entry name" value="SKP1/BTB/POZ_sf"/>
</dbReference>
<keyword evidence="1" id="KW-0677">Repeat</keyword>
<accession>A0ABR4CIU0</accession>
<feature type="compositionally biased region" description="Basic and acidic residues" evidence="3">
    <location>
        <begin position="1141"/>
        <end position="1152"/>
    </location>
</feature>
<evidence type="ECO:0000256" key="1">
    <source>
        <dbReference type="ARBA" id="ARBA00022737"/>
    </source>
</evidence>
<reference evidence="5 6" key="1">
    <citation type="journal article" date="2024" name="Commun. Biol.">
        <title>Comparative genomic analysis of thermophilic fungi reveals convergent evolutionary adaptations and gene losses.</title>
        <authorList>
            <person name="Steindorff A.S."/>
            <person name="Aguilar-Pontes M.V."/>
            <person name="Robinson A.J."/>
            <person name="Andreopoulos B."/>
            <person name="LaButti K."/>
            <person name="Kuo A."/>
            <person name="Mondo S."/>
            <person name="Riley R."/>
            <person name="Otillar R."/>
            <person name="Haridas S."/>
            <person name="Lipzen A."/>
            <person name="Grimwood J."/>
            <person name="Schmutz J."/>
            <person name="Clum A."/>
            <person name="Reid I.D."/>
            <person name="Moisan M.C."/>
            <person name="Butler G."/>
            <person name="Nguyen T.T.M."/>
            <person name="Dewar K."/>
            <person name="Conant G."/>
            <person name="Drula E."/>
            <person name="Henrissat B."/>
            <person name="Hansel C."/>
            <person name="Singer S."/>
            <person name="Hutchinson M.I."/>
            <person name="de Vries R.P."/>
            <person name="Natvig D.O."/>
            <person name="Powell A.J."/>
            <person name="Tsang A."/>
            <person name="Grigoriev I.V."/>
        </authorList>
    </citation>
    <scope>NUCLEOTIDE SEQUENCE [LARGE SCALE GENOMIC DNA]</scope>
    <source>
        <strain evidence="5 6">CBS 494.80</strain>
    </source>
</reference>
<feature type="compositionally biased region" description="Basic and acidic residues" evidence="3">
    <location>
        <begin position="1507"/>
        <end position="1517"/>
    </location>
</feature>
<feature type="region of interest" description="Disordered" evidence="3">
    <location>
        <begin position="1506"/>
        <end position="1581"/>
    </location>
</feature>
<feature type="compositionally biased region" description="Polar residues" evidence="3">
    <location>
        <begin position="1215"/>
        <end position="1231"/>
    </location>
</feature>
<dbReference type="SUPFAM" id="SSF54695">
    <property type="entry name" value="POZ domain"/>
    <property type="match status" value="1"/>
</dbReference>
<dbReference type="EMBL" id="JAZHXI010000007">
    <property type="protein sequence ID" value="KAL2069881.1"/>
    <property type="molecule type" value="Genomic_DNA"/>
</dbReference>
<dbReference type="InterPro" id="IPR000210">
    <property type="entry name" value="BTB/POZ_dom"/>
</dbReference>
<evidence type="ECO:0000256" key="3">
    <source>
        <dbReference type="SAM" id="MobiDB-lite"/>
    </source>
</evidence>
<protein>
    <recommendedName>
        <fullName evidence="4">BTB domain-containing protein</fullName>
    </recommendedName>
</protein>
<name>A0ABR4CIU0_9HELO</name>
<evidence type="ECO:0000313" key="6">
    <source>
        <dbReference type="Proteomes" id="UP001595075"/>
    </source>
</evidence>
<sequence>MSNLLWKYYHSEDVEKFRHLLSHGSQNPQFTPKNYGGLGNAQSWGSITGSQGGFATSPRTVTKHRKASGQHAASGGKGLSTGLSRADVNGRDHAGLTILHRAASSNVEVAMSFALALLEHPAIDLYAQDTENGWTALHRALYFGNITVARAIIEKDTQDPGSHVGSAVQRAATSVIKVKDYEGNSPFDVYNATIARRSLTLDSNGDGSDDETDGAESVEEEGLPDFSAHPYSINGDEIFAWGSSRNHGLGFKDQDDRQHPEKIVLKRPDHLLFRFYREYVEASEAKDSAFKKPSSPPKSVSELPTLIANRPITIQDMELSKLHSAILTTDPESNLYMCGFGPGGRLGTGDEITRFSYVPIEEGALAGKKVNKVALGQNHSLAVTSDGSLMSWGTNTYGQLGYTLPRPAMKDEEPICSTPRQIFGPLKRETIIGIAASAFHSVAHTSTSLFTWGKNEGQLGLMDSDSRSLEIQPIPRKVAASLFKAAITMVSAINSATVVLLANHTVCVFTNYGYNIVKFPLFESFANYHLKTNALTTRYESTTNHISYITAGGDTIGVVSSRGDLFTVGVRSSPTNTATSTTNPAKIKDSLSAPERVWSLRKGHWDGIKSVGITENGSVIVCTQAGTVWRRVKRANIKDAFLGTKNFNRKDFKFQRIPGLTKVASVRSTTFGVYAAIRKDCDVTRTQIVVDEQGLWSELAPLLSIRNIQASEAPQDEEDTDTPRFWAPALPKELFEPLKRAVLTSPDLEGDVSRLFLGQPPDDSYDFNIATSISEVRIPMHGFILSRSPVFRRLMRDFRRTGSASIPDVLVVQNGTASIDDLSKKSEDTQPEIIFQGIDFITLVNLAAYLYTDTVIDVWHFTRHCPKMAYRYRQVRTEVMKVASHLKLSKLEASVRIMSEPDRQMNIDMAVALQDPTFFDDGDTIIELDGSEVVVHSALLCQRCPFFEGLFNGRAGGQWLAERRQDNTDAVRIDLKHVQPEAFHLVLRYIYSDVGNELFDDIVSSDIDEFSELVLDVLAVSDELMLDRLSQICQQVIGRFVNTRNVCNLLNAISPCAVTAFKDTALEYLCLQLESMLENHLLNDLDSELLLDLDEVIRANQLNCLPFAKSGRAELLLHERYPGLAEDIHEERQRRVREMTFRMTQKDDDHKLSSSYRARVGSLDDHGPGSPSQEKLRRKSKASRNAPFSPSIRPKDSTVDLMFDMDDDEILAAGSPSTLKTSTRPTVSSGDDSAMRKISWMEPRSAPDEEELPASLSALSLQTPVEDSTIGTKTWSSPALPSSKLDMKEIMAQASSSRTSALSQSISAQKAEDEAANKQARLKLSQKERKRQQQIMQQTMDKPQISLNKEDGKPASPWQVAGLGPRTSLKDVLSEPKPPASIATKSLASPSPSQSSTPRRTASPDTRFAGQSRTSNSIGSNSKKGQSSSTGSSRPSIDTRFAKSAPIVPHSKSYTTPVGKAEPSLQLSMSDIIGQQRREQEVIKEAVAKRSLQEIQEEQAFQEWWDQESRRAQEQEAARSSAKNSSMGKGGKNSGGSGRGKSGARGRGGRNRGAAGGRGDAATSRGRGRGGQGQEKAAGAS</sequence>
<feature type="region of interest" description="Disordered" evidence="3">
    <location>
        <begin position="200"/>
        <end position="227"/>
    </location>
</feature>
<dbReference type="PANTHER" id="PTHR22872:SF2">
    <property type="entry name" value="INHIBITOR OF BRUTON TYROSINE KINASE"/>
    <property type="match status" value="1"/>
</dbReference>
<feature type="repeat" description="RCC1" evidence="2">
    <location>
        <begin position="447"/>
        <end position="503"/>
    </location>
</feature>
<evidence type="ECO:0000256" key="2">
    <source>
        <dbReference type="PROSITE-ProRule" id="PRU00235"/>
    </source>
</evidence>